<dbReference type="InterPro" id="IPR024311">
    <property type="entry name" value="Lipocalin-like"/>
</dbReference>
<dbReference type="Proteomes" id="UP001056291">
    <property type="component" value="Chromosome"/>
</dbReference>
<gene>
    <name evidence="2" type="ORF">NBZ79_06555</name>
</gene>
<accession>A0ABY4WDE3</accession>
<keyword evidence="3" id="KW-1185">Reference proteome</keyword>
<organism evidence="2 3">
    <name type="scientific">Sneathiella marina</name>
    <dbReference type="NCBI Taxonomy" id="2950108"/>
    <lineage>
        <taxon>Bacteria</taxon>
        <taxon>Pseudomonadati</taxon>
        <taxon>Pseudomonadota</taxon>
        <taxon>Alphaproteobacteria</taxon>
        <taxon>Sneathiellales</taxon>
        <taxon>Sneathiellaceae</taxon>
        <taxon>Sneathiella</taxon>
    </lineage>
</organism>
<dbReference type="Pfam" id="PF13924">
    <property type="entry name" value="Lipocalin_5"/>
    <property type="match status" value="1"/>
</dbReference>
<proteinExistence type="predicted"/>
<dbReference type="EMBL" id="CP098747">
    <property type="protein sequence ID" value="USG62636.1"/>
    <property type="molecule type" value="Genomic_DNA"/>
</dbReference>
<evidence type="ECO:0000259" key="1">
    <source>
        <dbReference type="Pfam" id="PF13924"/>
    </source>
</evidence>
<evidence type="ECO:0000313" key="3">
    <source>
        <dbReference type="Proteomes" id="UP001056291"/>
    </source>
</evidence>
<sequence>MMTVDELIGSWTLISWTSVKNGKPDGYPMGEDAKGQIIYAADGRMSGFLMRADFENAPHGASATADTSLAYGGTYHLEGDRVSHDVVVSTIAHWIGHPLVRTMAKQGKDLLLKTKPETTKSGNIYEHHLLWRRVST</sequence>
<protein>
    <submittedName>
        <fullName evidence="2">Lipocalin-like domain-containing protein</fullName>
    </submittedName>
</protein>
<feature type="domain" description="Lipocalin-like" evidence="1">
    <location>
        <begin position="8"/>
        <end position="134"/>
    </location>
</feature>
<name>A0ABY4WDE3_9PROT</name>
<evidence type="ECO:0000313" key="2">
    <source>
        <dbReference type="EMBL" id="USG62636.1"/>
    </source>
</evidence>
<dbReference type="RefSeq" id="WP_251936595.1">
    <property type="nucleotide sequence ID" value="NZ_CP098747.1"/>
</dbReference>
<reference evidence="2" key="1">
    <citation type="submission" date="2022-06" db="EMBL/GenBank/DDBJ databases">
        <title>Sneathiella actinostolidae sp. nov., isolated from a sea anemonein the Western Pacific Ocean.</title>
        <authorList>
            <person name="Wei M.J."/>
        </authorList>
    </citation>
    <scope>NUCLEOTIDE SEQUENCE</scope>
    <source>
        <strain evidence="2">PHK-P5</strain>
    </source>
</reference>